<reference evidence="2" key="1">
    <citation type="submission" date="2025-08" db="UniProtKB">
        <authorList>
            <consortium name="RefSeq"/>
        </authorList>
    </citation>
    <scope>IDENTIFICATION</scope>
    <source>
        <tissue evidence="2">Whole sample</tissue>
    </source>
</reference>
<evidence type="ECO:0000313" key="2">
    <source>
        <dbReference type="RefSeq" id="XP_022314369.1"/>
    </source>
</evidence>
<name>A0A8B8CGS0_CRAVI</name>
<dbReference type="GeneID" id="111118938"/>
<keyword evidence="1" id="KW-1185">Reference proteome</keyword>
<dbReference type="RefSeq" id="XP_022314369.1">
    <property type="nucleotide sequence ID" value="XM_022458661.1"/>
</dbReference>
<proteinExistence type="predicted"/>
<accession>A0A8B8CGS0</accession>
<dbReference type="Proteomes" id="UP000694844">
    <property type="component" value="Chromosome 2"/>
</dbReference>
<organism evidence="1 2">
    <name type="scientific">Crassostrea virginica</name>
    <name type="common">Eastern oyster</name>
    <dbReference type="NCBI Taxonomy" id="6565"/>
    <lineage>
        <taxon>Eukaryota</taxon>
        <taxon>Metazoa</taxon>
        <taxon>Spiralia</taxon>
        <taxon>Lophotrochozoa</taxon>
        <taxon>Mollusca</taxon>
        <taxon>Bivalvia</taxon>
        <taxon>Autobranchia</taxon>
        <taxon>Pteriomorphia</taxon>
        <taxon>Ostreida</taxon>
        <taxon>Ostreoidea</taxon>
        <taxon>Ostreidae</taxon>
        <taxon>Crassostrea</taxon>
    </lineage>
</organism>
<sequence>MCSCCCRRSSKYKYIYIGTNGNAGFITVSSGLDPHRRDNFFSGNVWILVIKDYQISKKKTHMFKSERYVLLERRSYIPGDDHGYFLLAVLPLFSPYTHNSVPKQSVQ</sequence>
<evidence type="ECO:0000313" key="1">
    <source>
        <dbReference type="Proteomes" id="UP000694844"/>
    </source>
</evidence>
<dbReference type="AlphaFoldDB" id="A0A8B8CGS0"/>
<gene>
    <name evidence="2" type="primary">LOC111118938</name>
</gene>
<protein>
    <submittedName>
        <fullName evidence="2">Uncharacterized protein LOC111118938 isoform X3</fullName>
    </submittedName>
</protein>